<protein>
    <submittedName>
        <fullName evidence="2">Uncharacterized protein</fullName>
    </submittedName>
</protein>
<organism evidence="2 3">
    <name type="scientific">Acanthamoeba polyphaga mimivirus</name>
    <name type="common">APMV</name>
    <dbReference type="NCBI Taxonomy" id="212035"/>
    <lineage>
        <taxon>Viruses</taxon>
        <taxon>Varidnaviria</taxon>
        <taxon>Bamfordvirae</taxon>
        <taxon>Nucleocytoviricota</taxon>
        <taxon>Megaviricetes</taxon>
        <taxon>Imitervirales</taxon>
        <taxon>Mimiviridae</taxon>
        <taxon>Megamimivirinae</taxon>
        <taxon>Mimivirus</taxon>
        <taxon>Mimivirus bradfordmassiliense</taxon>
    </lineage>
</organism>
<reference evidence="2 3" key="1">
    <citation type="submission" date="2014-10" db="EMBL/GenBank/DDBJ databases">
        <title>Pan-genome analysis of Brazilian lineage A amoebal mimiviruses.</title>
        <authorList>
            <person name="Assis F.L."/>
            <person name="Abrahao J.S."/>
            <person name="Kroon E.G."/>
            <person name="Dornas F.P."/>
            <person name="Andrade K.R."/>
            <person name="Borato P.V.M."/>
            <person name="Pilotto M.R."/>
            <person name="Benamar S."/>
            <person name="LaScola B."/>
            <person name="Colson P."/>
        </authorList>
    </citation>
    <scope>NUCLEOTIDE SEQUENCE [LARGE SCALE GENOMIC DNA]</scope>
    <source>
        <strain evidence="2 3">Oyster</strain>
    </source>
</reference>
<sequence length="402" mass="45328">MGNTTSEIQTQNVEAQPLISTEEQLSVDNPSIQSDQSVDTVENTVNDTVENTVNDTVQSIINKKYVHPVIDLINSNQSENEIIEVLKSFVGTNVVGTNENGQTIYDCVDQVELFGPAMQVFCHCACYGKKDVTDWILKNYVPLQVSYSDNFTFFETQKFKHFDISDMLVKHESFVPSYEVMQNLLSRSKYDLLEHCLNNPNLEKSHIDHYNLFIQYLSNKQYSNINELLVSLKKDSNTPIVSGNESETQPLQVTEIVNVNDNVTLDEISYSEIVTDTLPQNVESGIQSESTTEVKPESTTEVKPESTSEVQPESTTEFQPESTTVVEPESTTEVEPESTTEFQPESTTEVEPESTTEPQVESTTEFQPESTTEPQVESTVEVQAESMNESSYFQYNKPTYDI</sequence>
<feature type="compositionally biased region" description="Polar residues" evidence="1">
    <location>
        <begin position="307"/>
        <end position="319"/>
    </location>
</feature>
<dbReference type="Proteomes" id="UP000241474">
    <property type="component" value="Segment"/>
</dbReference>
<name>A0A0G2Y867_MIMIV</name>
<evidence type="ECO:0000256" key="1">
    <source>
        <dbReference type="SAM" id="MobiDB-lite"/>
    </source>
</evidence>
<feature type="compositionally biased region" description="Basic and acidic residues" evidence="1">
    <location>
        <begin position="292"/>
        <end position="306"/>
    </location>
</feature>
<accession>A0A0G2Y867</accession>
<dbReference type="PANTHER" id="PTHR34403:SF14">
    <property type="entry name" value="OS05G0225800 PROTEIN"/>
    <property type="match status" value="1"/>
</dbReference>
<feature type="compositionally biased region" description="Low complexity" evidence="1">
    <location>
        <begin position="355"/>
        <end position="365"/>
    </location>
</feature>
<feature type="compositionally biased region" description="Polar residues" evidence="1">
    <location>
        <begin position="366"/>
        <end position="402"/>
    </location>
</feature>
<feature type="compositionally biased region" description="Polar residues" evidence="1">
    <location>
        <begin position="280"/>
        <end position="291"/>
    </location>
</feature>
<dbReference type="PANTHER" id="PTHR34403">
    <property type="entry name" value="TOL-PAL SYSTEM PROTEIN TOLA"/>
    <property type="match status" value="1"/>
</dbReference>
<proteinExistence type="predicted"/>
<evidence type="ECO:0000313" key="3">
    <source>
        <dbReference type="Proteomes" id="UP000241474"/>
    </source>
</evidence>
<evidence type="ECO:0000313" key="2">
    <source>
        <dbReference type="EMBL" id="AKI79331.1"/>
    </source>
</evidence>
<dbReference type="EMBL" id="KM982401">
    <property type="protein sequence ID" value="AKI79331.1"/>
    <property type="molecule type" value="Genomic_DNA"/>
</dbReference>
<feature type="compositionally biased region" description="Low complexity" evidence="1">
    <location>
        <begin position="320"/>
        <end position="329"/>
    </location>
</feature>
<organismHost>
    <name type="scientific">Acanthamoeba polyphaga</name>
    <name type="common">Amoeba</name>
    <dbReference type="NCBI Taxonomy" id="5757"/>
</organismHost>
<feature type="region of interest" description="Disordered" evidence="1">
    <location>
        <begin position="280"/>
        <end position="402"/>
    </location>
</feature>
<dbReference type="InterPro" id="IPR050972">
    <property type="entry name" value="SDr-like"/>
</dbReference>